<dbReference type="AlphaFoldDB" id="A0AAD1Z6P6"/>
<keyword evidence="5" id="KW-1185">Reference proteome</keyword>
<keyword evidence="2" id="KW-0479">Metal-binding</keyword>
<accession>A0AAD1Z6P6</accession>
<gene>
    <name evidence="4" type="ORF">FPE_LOCUS11334</name>
</gene>
<proteinExistence type="predicted"/>
<sequence length="150" mass="16233">MGVSGTMEFLSDLLSSAKKGKKKKQMNTVSLKVRMDCEGCALKVKKALSAVKGAKSVVIDLKNQKASVTGFVDPKKVLKAAKATGKKSEPWPYVPYTMIAHPYVAGVYDKKAPPNYVRGTDDPAVATLNPVEEQYTLMFSDDNPNACSVM</sequence>
<name>A0AAD1Z6P6_9LAMI</name>
<feature type="domain" description="HMA" evidence="3">
    <location>
        <begin position="26"/>
        <end position="89"/>
    </location>
</feature>
<dbReference type="GO" id="GO:0016020">
    <property type="term" value="C:membrane"/>
    <property type="evidence" value="ECO:0007669"/>
    <property type="project" value="UniProtKB-SubCell"/>
</dbReference>
<dbReference type="GO" id="GO:0009626">
    <property type="term" value="P:plant-type hypersensitive response"/>
    <property type="evidence" value="ECO:0007669"/>
    <property type="project" value="UniProtKB-KW"/>
</dbReference>
<dbReference type="GO" id="GO:0046872">
    <property type="term" value="F:metal ion binding"/>
    <property type="evidence" value="ECO:0007669"/>
    <property type="project" value="UniProtKB-KW"/>
</dbReference>
<reference evidence="4" key="1">
    <citation type="submission" date="2023-05" db="EMBL/GenBank/DDBJ databases">
        <authorList>
            <person name="Huff M."/>
        </authorList>
    </citation>
    <scope>NUCLEOTIDE SEQUENCE</scope>
</reference>
<dbReference type="InterPro" id="IPR006121">
    <property type="entry name" value="HMA_dom"/>
</dbReference>
<evidence type="ECO:0000313" key="5">
    <source>
        <dbReference type="Proteomes" id="UP000834106"/>
    </source>
</evidence>
<evidence type="ECO:0000259" key="3">
    <source>
        <dbReference type="PROSITE" id="PS50846"/>
    </source>
</evidence>
<comment type="subcellular location">
    <subcellularLocation>
        <location evidence="1">Membrane</location>
        <topology evidence="1">Peripheral membrane protein</topology>
    </subcellularLocation>
</comment>
<dbReference type="SUPFAM" id="SSF55008">
    <property type="entry name" value="HMA, heavy metal-associated domain"/>
    <property type="match status" value="1"/>
</dbReference>
<evidence type="ECO:0000313" key="4">
    <source>
        <dbReference type="EMBL" id="CAI9763904.1"/>
    </source>
</evidence>
<evidence type="ECO:0000256" key="1">
    <source>
        <dbReference type="ARBA" id="ARBA00004170"/>
    </source>
</evidence>
<protein>
    <recommendedName>
        <fullName evidence="3">HMA domain-containing protein</fullName>
    </recommendedName>
</protein>
<dbReference type="EMBL" id="OU503041">
    <property type="protein sequence ID" value="CAI9763904.1"/>
    <property type="molecule type" value="Genomic_DNA"/>
</dbReference>
<dbReference type="Gene3D" id="3.30.70.100">
    <property type="match status" value="1"/>
</dbReference>
<dbReference type="InterPro" id="IPR036163">
    <property type="entry name" value="HMA_dom_sf"/>
</dbReference>
<dbReference type="CDD" id="cd00371">
    <property type="entry name" value="HMA"/>
    <property type="match status" value="1"/>
</dbReference>
<dbReference type="PROSITE" id="PS50846">
    <property type="entry name" value="HMA_2"/>
    <property type="match status" value="1"/>
</dbReference>
<dbReference type="PANTHER" id="PTHR22814:SF84">
    <property type="entry name" value="HEAVY METAL-ASSOCIATED ISOPRENYLATED PLANT PROTEIN 24"/>
    <property type="match status" value="1"/>
</dbReference>
<organism evidence="4 5">
    <name type="scientific">Fraxinus pennsylvanica</name>
    <dbReference type="NCBI Taxonomy" id="56036"/>
    <lineage>
        <taxon>Eukaryota</taxon>
        <taxon>Viridiplantae</taxon>
        <taxon>Streptophyta</taxon>
        <taxon>Embryophyta</taxon>
        <taxon>Tracheophyta</taxon>
        <taxon>Spermatophyta</taxon>
        <taxon>Magnoliopsida</taxon>
        <taxon>eudicotyledons</taxon>
        <taxon>Gunneridae</taxon>
        <taxon>Pentapetalae</taxon>
        <taxon>asterids</taxon>
        <taxon>lamiids</taxon>
        <taxon>Lamiales</taxon>
        <taxon>Oleaceae</taxon>
        <taxon>Oleeae</taxon>
        <taxon>Fraxinus</taxon>
    </lineage>
</organism>
<dbReference type="Proteomes" id="UP000834106">
    <property type="component" value="Chromosome 6"/>
</dbReference>
<evidence type="ECO:0000256" key="2">
    <source>
        <dbReference type="ARBA" id="ARBA00022723"/>
    </source>
</evidence>
<dbReference type="Pfam" id="PF00403">
    <property type="entry name" value="HMA"/>
    <property type="match status" value="1"/>
</dbReference>
<dbReference type="PANTHER" id="PTHR22814">
    <property type="entry name" value="COPPER TRANSPORT PROTEIN ATOX1-RELATED"/>
    <property type="match status" value="1"/>
</dbReference>